<proteinExistence type="evidence at protein level"/>
<reference key="1">
    <citation type="journal article" date="1993" name="J. Biol. Chem.">
        <title>Hydroxylamine oxidoreductase from Nitrosomonas europaea is a multimer of an octa-heme subunit.</title>
        <authorList>
            <person name="Arciero D.M."/>
            <person name="Hooper A.B."/>
        </authorList>
    </citation>
    <scope>PROTEIN SEQUENCE</scope>
</reference>
<accession>Q9R568</accession>
<organism>
    <name type="scientific">Nitrosomonas europaea</name>
    <dbReference type="NCBI Taxonomy" id="915"/>
    <lineage>
        <taxon>Bacteria</taxon>
        <taxon>Pseudomonadati</taxon>
        <taxon>Pseudomonadota</taxon>
        <taxon>Betaproteobacteria</taxon>
        <taxon>Nitrosomonadales</taxon>
        <taxon>Nitrosomonadaceae</taxon>
        <taxon>Nitrosomonas</taxon>
    </lineage>
</organism>
<sequence length="15" mass="1778">LDSWVLTCTQCHSER</sequence>
<name>Q9R568_NITER</name>
<protein>
    <submittedName>
        <fullName>Hydroxylamine oxidoreductase</fullName>
    </submittedName>
</protein>
<keyword id="KW-0903">Direct protein sequencing</keyword>